<feature type="region of interest" description="Disordered" evidence="1">
    <location>
        <begin position="280"/>
        <end position="353"/>
    </location>
</feature>
<feature type="compositionally biased region" description="Polar residues" evidence="1">
    <location>
        <begin position="187"/>
        <end position="202"/>
    </location>
</feature>
<dbReference type="eggNOG" id="ENOG502S30V">
    <property type="taxonomic scope" value="Eukaryota"/>
</dbReference>
<feature type="compositionally biased region" description="Basic residues" evidence="1">
    <location>
        <begin position="310"/>
        <end position="323"/>
    </location>
</feature>
<dbReference type="Proteomes" id="UP000008066">
    <property type="component" value="Unassembled WGS sequence"/>
</dbReference>
<dbReference type="KEGG" id="cthr:CTHT_0042350"/>
<feature type="region of interest" description="Disordered" evidence="1">
    <location>
        <begin position="437"/>
        <end position="469"/>
    </location>
</feature>
<reference evidence="2 3" key="1">
    <citation type="journal article" date="2011" name="Cell">
        <title>Insight into structure and assembly of the nuclear pore complex by utilizing the genome of a eukaryotic thermophile.</title>
        <authorList>
            <person name="Amlacher S."/>
            <person name="Sarges P."/>
            <person name="Flemming D."/>
            <person name="van Noort V."/>
            <person name="Kunze R."/>
            <person name="Devos D.P."/>
            <person name="Arumugam M."/>
            <person name="Bork P."/>
            <person name="Hurt E."/>
        </authorList>
    </citation>
    <scope>NUCLEOTIDE SEQUENCE [LARGE SCALE GENOMIC DNA]</scope>
    <source>
        <strain evidence="3">DSM 1495 / CBS 144.50 / IMI 039719</strain>
    </source>
</reference>
<evidence type="ECO:0000313" key="2">
    <source>
        <dbReference type="EMBL" id="EGS19751.1"/>
    </source>
</evidence>
<name>G0SAH9_CHATD</name>
<organism evidence="3">
    <name type="scientific">Chaetomium thermophilum (strain DSM 1495 / CBS 144.50 / IMI 039719)</name>
    <name type="common">Thermochaetoides thermophila</name>
    <dbReference type="NCBI Taxonomy" id="759272"/>
    <lineage>
        <taxon>Eukaryota</taxon>
        <taxon>Fungi</taxon>
        <taxon>Dikarya</taxon>
        <taxon>Ascomycota</taxon>
        <taxon>Pezizomycotina</taxon>
        <taxon>Sordariomycetes</taxon>
        <taxon>Sordariomycetidae</taxon>
        <taxon>Sordariales</taxon>
        <taxon>Chaetomiaceae</taxon>
        <taxon>Thermochaetoides</taxon>
    </lineage>
</organism>
<accession>G0SAH9</accession>
<gene>
    <name evidence="2" type="ORF">CTHT_0042350</name>
</gene>
<feature type="compositionally biased region" description="Low complexity" evidence="1">
    <location>
        <begin position="85"/>
        <end position="112"/>
    </location>
</feature>
<keyword evidence="3" id="KW-1185">Reference proteome</keyword>
<dbReference type="HOGENOM" id="CLU_014533_0_0_1"/>
<feature type="compositionally biased region" description="Low complexity" evidence="1">
    <location>
        <begin position="585"/>
        <end position="597"/>
    </location>
</feature>
<dbReference type="PANTHER" id="PTHR42106:SF1">
    <property type="match status" value="1"/>
</dbReference>
<dbReference type="EMBL" id="GL988043">
    <property type="protein sequence ID" value="EGS19751.1"/>
    <property type="molecule type" value="Genomic_DNA"/>
</dbReference>
<feature type="region of interest" description="Disordered" evidence="1">
    <location>
        <begin position="187"/>
        <end position="224"/>
    </location>
</feature>
<dbReference type="GeneID" id="18258273"/>
<sequence length="714" mass="74911">MDPDNEVAVTESQDTQATQAAGPASTSAPGTATSRTRSLSDGGNTPKLWPSPHIIEAPRRSKDDITIRDKDHEPSGTAGPGPFVPSGQPSLGSGLSSLSSLSSFPSVSANPSTPIRAGFLRGLSLQMPTGNTTTDSASPVPQSGSYLRPAPLSPTLDGSHIYASPSSILPRRSRGLDYSRAATSLHHSTLASQASPDSSPTIGSRAMNIPSRRNDGSSGADQASTSLWSMMGSQERMQVSSSVGSTLVISDVSSSSSDDDDYMDEDIDEIYVTTPQASRLGVAGTPSMSGAAPWLAGSPALNNPSFQQRQRPRKIKQPKRRLRGPLGFASALSRSPPSGLVGPKDMSPHSRRESISWAANQLHISGNDSDDSLSKLDTHDSPVRPSIVRRAVTRRGNLLPKIKSFARVRAALMEESAPIEHEVRREAEVIRQVRGTDMDLEPRPFPPAHPHPRATPAATTAGSSQTQLTHDSLDELSEDVMMVDPSANALGLSLKQQALRNSNRHKAPWDTISETSSVGGGRVTTPPPASFHPARSSLEDITMGSPSASSTGASQTTTTANQNTASSSSGPNCNTQQSSGPRPPGSSTNTTGPSCPSAAELTRRINSKRRARADDDLDPASIKRRAVSPGMSVHGSPVMQSPLQRVGEGAPWGGPERRSEGTSARPGSVGDLSAKGGSEGVVGRGKSIHYGLQGRVGYQGMVETNDGITRLSIE</sequence>
<evidence type="ECO:0000313" key="3">
    <source>
        <dbReference type="Proteomes" id="UP000008066"/>
    </source>
</evidence>
<dbReference type="PANTHER" id="PTHR42106">
    <property type="entry name" value="CHROMOSOME 10, WHOLE GENOME SHOTGUN SEQUENCE"/>
    <property type="match status" value="1"/>
</dbReference>
<feature type="region of interest" description="Disordered" evidence="1">
    <location>
        <begin position="1"/>
        <end position="153"/>
    </location>
</feature>
<dbReference type="STRING" id="759272.G0SAH9"/>
<dbReference type="RefSeq" id="XP_006694636.1">
    <property type="nucleotide sequence ID" value="XM_006694573.1"/>
</dbReference>
<dbReference type="AlphaFoldDB" id="G0SAH9"/>
<dbReference type="OrthoDB" id="340550at2759"/>
<feature type="compositionally biased region" description="Basic and acidic residues" evidence="1">
    <location>
        <begin position="56"/>
        <end position="74"/>
    </location>
</feature>
<dbReference type="OMA" id="SPGNDWM"/>
<feature type="compositionally biased region" description="Low complexity" evidence="1">
    <location>
        <begin position="547"/>
        <end position="570"/>
    </location>
</feature>
<feature type="compositionally biased region" description="Polar residues" evidence="1">
    <location>
        <begin position="126"/>
        <end position="145"/>
    </location>
</feature>
<protein>
    <submittedName>
        <fullName evidence="2">Uncharacterized protein</fullName>
    </submittedName>
</protein>
<proteinExistence type="predicted"/>
<feature type="compositionally biased region" description="Polar residues" evidence="1">
    <location>
        <begin position="10"/>
        <end position="43"/>
    </location>
</feature>
<evidence type="ECO:0000256" key="1">
    <source>
        <dbReference type="SAM" id="MobiDB-lite"/>
    </source>
</evidence>
<feature type="region of interest" description="Disordered" evidence="1">
    <location>
        <begin position="501"/>
        <end position="683"/>
    </location>
</feature>